<dbReference type="EMBL" id="FZPC01000001">
    <property type="protein sequence ID" value="SNS34814.1"/>
    <property type="molecule type" value="Genomic_DNA"/>
</dbReference>
<dbReference type="Proteomes" id="UP000199693">
    <property type="component" value="Unassembled WGS sequence"/>
</dbReference>
<keyword evidence="6" id="KW-0378">Hydrolase</keyword>
<dbReference type="InterPro" id="IPR024744">
    <property type="entry name" value="CSS-motif_dom"/>
</dbReference>
<evidence type="ECO:0000313" key="12">
    <source>
        <dbReference type="EMBL" id="SDI90824.1"/>
    </source>
</evidence>
<dbReference type="EC" id="3.1.4.52" evidence="2"/>
<accession>A0A239DTB9</accession>
<feature type="transmembrane region" description="Helical" evidence="10">
    <location>
        <begin position="232"/>
        <end position="254"/>
    </location>
</feature>
<dbReference type="GO" id="GO:0071111">
    <property type="term" value="F:cyclic-guanylate-specific phosphodiesterase activity"/>
    <property type="evidence" value="ECO:0007669"/>
    <property type="project" value="UniProtKB-EC"/>
</dbReference>
<dbReference type="InterPro" id="IPR035919">
    <property type="entry name" value="EAL_sf"/>
</dbReference>
<dbReference type="AlphaFoldDB" id="A0A239DTB9"/>
<dbReference type="PANTHER" id="PTHR33121:SF80">
    <property type="entry name" value="CYCLIC DI-GMP PHOSPHODIESTERASE PDEL"/>
    <property type="match status" value="1"/>
</dbReference>
<evidence type="ECO:0000313" key="15">
    <source>
        <dbReference type="Proteomes" id="UP000199693"/>
    </source>
</evidence>
<evidence type="ECO:0000256" key="5">
    <source>
        <dbReference type="ARBA" id="ARBA00022692"/>
    </source>
</evidence>
<dbReference type="Pfam" id="PF00563">
    <property type="entry name" value="EAL"/>
    <property type="match status" value="1"/>
</dbReference>
<dbReference type="RefSeq" id="WP_089389520.1">
    <property type="nucleotide sequence ID" value="NZ_FNEC01000010.1"/>
</dbReference>
<organism evidence="12 15">
    <name type="scientific">Pseudomonas delhiensis</name>
    <dbReference type="NCBI Taxonomy" id="366289"/>
    <lineage>
        <taxon>Bacteria</taxon>
        <taxon>Pseudomonadati</taxon>
        <taxon>Pseudomonadota</taxon>
        <taxon>Gammaproteobacteria</taxon>
        <taxon>Pseudomonadales</taxon>
        <taxon>Pseudomonadaceae</taxon>
        <taxon>Pseudomonas</taxon>
    </lineage>
</organism>
<dbReference type="SMART" id="SM00052">
    <property type="entry name" value="EAL"/>
    <property type="match status" value="1"/>
</dbReference>
<evidence type="ECO:0000256" key="10">
    <source>
        <dbReference type="SAM" id="Phobius"/>
    </source>
</evidence>
<reference evidence="13 14" key="2">
    <citation type="submission" date="2017-06" db="EMBL/GenBank/DDBJ databases">
        <authorList>
            <person name="Varghese N."/>
            <person name="Submissions S."/>
        </authorList>
    </citation>
    <scope>NUCLEOTIDE SEQUENCE [LARGE SCALE GENOMIC DNA]</scope>
    <source>
        <strain evidence="13 14">RLD-1</strain>
    </source>
</reference>
<dbReference type="GO" id="GO:0005886">
    <property type="term" value="C:plasma membrane"/>
    <property type="evidence" value="ECO:0007669"/>
    <property type="project" value="UniProtKB-SubCell"/>
</dbReference>
<dbReference type="PANTHER" id="PTHR33121">
    <property type="entry name" value="CYCLIC DI-GMP PHOSPHODIESTERASE PDEF"/>
    <property type="match status" value="1"/>
</dbReference>
<evidence type="ECO:0000259" key="11">
    <source>
        <dbReference type="PROSITE" id="PS50883"/>
    </source>
</evidence>
<feature type="domain" description="EAL" evidence="11">
    <location>
        <begin position="257"/>
        <end position="511"/>
    </location>
</feature>
<proteinExistence type="predicted"/>
<dbReference type="Pfam" id="PF12792">
    <property type="entry name" value="CSS-motif"/>
    <property type="match status" value="1"/>
</dbReference>
<evidence type="ECO:0000256" key="3">
    <source>
        <dbReference type="ARBA" id="ARBA00022475"/>
    </source>
</evidence>
<evidence type="ECO:0000313" key="13">
    <source>
        <dbReference type="EMBL" id="SNS34814.1"/>
    </source>
</evidence>
<feature type="transmembrane region" description="Helical" evidence="10">
    <location>
        <begin position="12"/>
        <end position="34"/>
    </location>
</feature>
<keyword evidence="4" id="KW-0973">c-di-GMP</keyword>
<dbReference type="EMBL" id="FNEC01000010">
    <property type="protein sequence ID" value="SDI90824.1"/>
    <property type="molecule type" value="Genomic_DNA"/>
</dbReference>
<evidence type="ECO:0000256" key="1">
    <source>
        <dbReference type="ARBA" id="ARBA00004651"/>
    </source>
</evidence>
<dbReference type="SUPFAM" id="SSF141868">
    <property type="entry name" value="EAL domain-like"/>
    <property type="match status" value="1"/>
</dbReference>
<evidence type="ECO:0000256" key="6">
    <source>
        <dbReference type="ARBA" id="ARBA00022801"/>
    </source>
</evidence>
<dbReference type="InterPro" id="IPR050706">
    <property type="entry name" value="Cyclic-di-GMP_PDE-like"/>
</dbReference>
<dbReference type="Proteomes" id="UP000198309">
    <property type="component" value="Unassembled WGS sequence"/>
</dbReference>
<dbReference type="CDD" id="cd01948">
    <property type="entry name" value="EAL"/>
    <property type="match status" value="1"/>
</dbReference>
<keyword evidence="5 10" id="KW-0812">Transmembrane</keyword>
<dbReference type="Gene3D" id="3.20.20.450">
    <property type="entry name" value="EAL domain"/>
    <property type="match status" value="1"/>
</dbReference>
<comment type="catalytic activity">
    <reaction evidence="9">
        <text>3',3'-c-di-GMP + H2O = 5'-phosphoguanylyl(3'-&gt;5')guanosine + H(+)</text>
        <dbReference type="Rhea" id="RHEA:24902"/>
        <dbReference type="ChEBI" id="CHEBI:15377"/>
        <dbReference type="ChEBI" id="CHEBI:15378"/>
        <dbReference type="ChEBI" id="CHEBI:58754"/>
        <dbReference type="ChEBI" id="CHEBI:58805"/>
        <dbReference type="EC" id="3.1.4.52"/>
    </reaction>
</comment>
<name>A0A239DTB9_9PSED</name>
<evidence type="ECO:0000313" key="14">
    <source>
        <dbReference type="Proteomes" id="UP000198309"/>
    </source>
</evidence>
<comment type="subcellular location">
    <subcellularLocation>
        <location evidence="1">Cell membrane</location>
        <topology evidence="1">Multi-pass membrane protein</topology>
    </subcellularLocation>
</comment>
<keyword evidence="8 10" id="KW-0472">Membrane</keyword>
<dbReference type="PROSITE" id="PS50883">
    <property type="entry name" value="EAL"/>
    <property type="match status" value="1"/>
</dbReference>
<keyword evidence="7 10" id="KW-1133">Transmembrane helix</keyword>
<evidence type="ECO:0000256" key="8">
    <source>
        <dbReference type="ARBA" id="ARBA00023136"/>
    </source>
</evidence>
<keyword evidence="14" id="KW-1185">Reference proteome</keyword>
<keyword evidence="3" id="KW-1003">Cell membrane</keyword>
<evidence type="ECO:0000256" key="2">
    <source>
        <dbReference type="ARBA" id="ARBA00012282"/>
    </source>
</evidence>
<evidence type="ECO:0000256" key="7">
    <source>
        <dbReference type="ARBA" id="ARBA00022989"/>
    </source>
</evidence>
<evidence type="ECO:0000256" key="4">
    <source>
        <dbReference type="ARBA" id="ARBA00022636"/>
    </source>
</evidence>
<reference evidence="12 15" key="1">
    <citation type="submission" date="2016-10" db="EMBL/GenBank/DDBJ databases">
        <authorList>
            <person name="de Groot N.N."/>
        </authorList>
    </citation>
    <scope>NUCLEOTIDE SEQUENCE [LARGE SCALE GENOMIC DNA]</scope>
    <source>
        <strain evidence="12 15">CCM 7361</strain>
    </source>
</reference>
<sequence length="515" mass="55929">MPGSSKVRRLLWRLCISLLVALLPLLLGGVIIYWQTQAGLRREAGHAASEALHLIDVMLANAAGSARATLAYAEGPCSAAELVLREQVATVPFVRSVNLVRNGRVFCTSLFGAFDEPVDAAAFVDGRLNLLPGNAVTPDFALIVYRLAEGRDGVLATVDGRYLSNVLQLVDQRSDLVIQVGPRWMDEAGEVHEGTPDAFPLAETRQASTRFPYQVVGGFPAGAQWRTMGADYWPLFAMLAVLGGLFGIGCYWLLGRAATPTREIERAMYAGEFVPFLQPLVEATGGRWIGAEVLMRWRHPRAGLVSPDIFIPLAEQSGLIVPMTRSLLQQLAAVLPKHSQLLGEGFHLGVNVSAVNLRSGSLFGDCLDFLGAFPVGSVTLMLELTERELIGSDAHTDELLGRLRELGVSLAIDDFGTGHSSLAYLRRFHVDALKIDKSFVATVDDDSRSRHILDSILDLCGRLDLQVIAEGIETSAQRDYLAARGVPCLQGYLFGRPMPLAEFVAELERRARAGA</sequence>
<protein>
    <recommendedName>
        <fullName evidence="2">cyclic-guanylate-specific phosphodiesterase</fullName>
        <ecNumber evidence="2">3.1.4.52</ecNumber>
    </recommendedName>
</protein>
<evidence type="ECO:0000256" key="9">
    <source>
        <dbReference type="ARBA" id="ARBA00034290"/>
    </source>
</evidence>
<dbReference type="InterPro" id="IPR001633">
    <property type="entry name" value="EAL_dom"/>
</dbReference>
<gene>
    <name evidence="12" type="ORF">SAMN05216189_101054</name>
    <name evidence="13" type="ORF">SAMN06295949_10154</name>
</gene>